<evidence type="ECO:0000256" key="3">
    <source>
        <dbReference type="ARBA" id="ARBA00022840"/>
    </source>
</evidence>
<accession>A0A3B0ZBN0</accession>
<feature type="domain" description="Cobalamin adenosyltransferase-like" evidence="4">
    <location>
        <begin position="29"/>
        <end position="157"/>
    </location>
</feature>
<evidence type="ECO:0000256" key="2">
    <source>
        <dbReference type="ARBA" id="ARBA00022741"/>
    </source>
</evidence>
<gene>
    <name evidence="5" type="ORF">MNBD_GAMMA17-1964</name>
</gene>
<keyword evidence="3" id="KW-0067">ATP-binding</keyword>
<keyword evidence="2" id="KW-0547">Nucleotide-binding</keyword>
<dbReference type="Gene3D" id="1.20.1200.10">
    <property type="entry name" value="Cobalamin adenosyltransferase-like"/>
    <property type="match status" value="1"/>
</dbReference>
<dbReference type="AlphaFoldDB" id="A0A3B0ZBN0"/>
<organism evidence="5">
    <name type="scientific">hydrothermal vent metagenome</name>
    <dbReference type="NCBI Taxonomy" id="652676"/>
    <lineage>
        <taxon>unclassified sequences</taxon>
        <taxon>metagenomes</taxon>
        <taxon>ecological metagenomes</taxon>
    </lineage>
</organism>
<dbReference type="Pfam" id="PF01923">
    <property type="entry name" value="Cob_adeno_trans"/>
    <property type="match status" value="1"/>
</dbReference>
<dbReference type="GO" id="GO:0016740">
    <property type="term" value="F:transferase activity"/>
    <property type="evidence" value="ECO:0007669"/>
    <property type="project" value="UniProtKB-KW"/>
</dbReference>
<dbReference type="InterPro" id="IPR016030">
    <property type="entry name" value="CblAdoTrfase-like"/>
</dbReference>
<name>A0A3B0ZBN0_9ZZZZ</name>
<keyword evidence="1" id="KW-0808">Transferase</keyword>
<evidence type="ECO:0000259" key="4">
    <source>
        <dbReference type="Pfam" id="PF01923"/>
    </source>
</evidence>
<evidence type="ECO:0000313" key="5">
    <source>
        <dbReference type="EMBL" id="VAW88961.1"/>
    </source>
</evidence>
<protein>
    <recommendedName>
        <fullName evidence="4">Cobalamin adenosyltransferase-like domain-containing protein</fullName>
    </recommendedName>
</protein>
<reference evidence="5" key="1">
    <citation type="submission" date="2018-06" db="EMBL/GenBank/DDBJ databases">
        <authorList>
            <person name="Zhirakovskaya E."/>
        </authorList>
    </citation>
    <scope>NUCLEOTIDE SEQUENCE</scope>
</reference>
<proteinExistence type="predicted"/>
<dbReference type="EMBL" id="UOFQ01000113">
    <property type="protein sequence ID" value="VAW88961.1"/>
    <property type="molecule type" value="Genomic_DNA"/>
</dbReference>
<dbReference type="InterPro" id="IPR036451">
    <property type="entry name" value="CblAdoTrfase-like_sf"/>
</dbReference>
<evidence type="ECO:0000256" key="1">
    <source>
        <dbReference type="ARBA" id="ARBA00022679"/>
    </source>
</evidence>
<dbReference type="GO" id="GO:0005524">
    <property type="term" value="F:ATP binding"/>
    <property type="evidence" value="ECO:0007669"/>
    <property type="project" value="UniProtKB-KW"/>
</dbReference>
<dbReference type="SUPFAM" id="SSF89028">
    <property type="entry name" value="Cobalamin adenosyltransferase-like"/>
    <property type="match status" value="1"/>
</dbReference>
<sequence>MILKKPDHRDELCYPFIYETSCLCDFEVATDELCSHIGAIIGLVPENYSDIITDLSLLQPLIYHLNGSIRGRLAISDDDQQWLLVRYRHYQKEVEGKIDGFVLPRGPVPSPQLHLARSAAKKAIRLMVRVDQEGIEVPELLHRFCNLLCNFFFVLALCLNRRAGFIEQAFTSKSYGRVSK</sequence>